<feature type="region of interest" description="Disordered" evidence="2">
    <location>
        <begin position="729"/>
        <end position="938"/>
    </location>
</feature>
<evidence type="ECO:0000313" key="3">
    <source>
        <dbReference type="EMBL" id="PNH09615.1"/>
    </source>
</evidence>
<feature type="compositionally biased region" description="Gly residues" evidence="2">
    <location>
        <begin position="904"/>
        <end position="916"/>
    </location>
</feature>
<feature type="compositionally biased region" description="Gly residues" evidence="2">
    <location>
        <begin position="808"/>
        <end position="826"/>
    </location>
</feature>
<feature type="repeat" description="WD" evidence="1">
    <location>
        <begin position="54"/>
        <end position="98"/>
    </location>
</feature>
<dbReference type="GO" id="GO:0032797">
    <property type="term" value="C:SMN complex"/>
    <property type="evidence" value="ECO:0007669"/>
    <property type="project" value="TreeGrafter"/>
</dbReference>
<dbReference type="InterPro" id="IPR036322">
    <property type="entry name" value="WD40_repeat_dom_sf"/>
</dbReference>
<sequence length="1548" mass="152311">MASSVVVLPPSPNWYAGYGSHLVSVLPSHQLVAYGGHSSVVLACAETRTVQRLLSCGTARVTAVVLAPEAAGQQLVAAGCEDGSLRCWDWGSGEQVRSHRKKSPEVTALAALVSSPLEVVAGDFQGGITLWCPGTGDRRSLGQPGHTLLSGRVNCLAACTTAAAARPSSGAASSTAAHGGSPVGGRRQSLVVAGMSDGSLQLLDVDLGRVLLSVRQAHRGGVHTVQAAGLPYLTSSHAPAAGAAGGPPPAGGAGSAAATVGNGGAEEPAAEAVGVLEPSDGTAPAAAQDADGGGGGGSGAAASDDAEAESAAALAPDLWLLTSGEDGLAKVWSLPALLAAAALAEAAATAANEAPSAPRPLAPPPPEPLAVVWLPQPPQDMQQGGMGAGGPAARRPWVPSTLLPGCDLGGGAVGELCLAMAAPWGHLMLYSVDLATGRAVLSTRLRSHGRTVFTLHAMRAPPAAAAAGGAAALPRLRLVSTSQDRSLVVTDLRMQPSAAAQAAAQAVAPSPAAAAAPTVAATAAAPAANPVPEAGVAAPAVELAVDPATGAAGAEEEALEQGEAQGPPLVAGRADTADSWRPRHRPQQQPPPSPPPEQQQRRRGADEEEGEGTMVAAAAGHAGPGSAAAVRRVQPRGGTVWWRLTGLGGYPYSLELRGGEGPGGPHPGAVLAVGCGDRTLRYLAFGCADGSVGLLDVPAQQSRVFAVRHSGPVTNLVWVTPRGGAAVAGVGPGSTGSGSTGGGGAGGGEVRGGNAQRYDDRNRRQQPQQAGLQPGSSAPTTPSAGGASPLPGGTPGPSQRPPSRFVNLGGGGAGAPGGGGAGGGGQQQPAFIVAKGPTADGGFRGRGRAASVATSDGGGGPETTGADGAGEQPSGAGELTPGGMNGQQPQGNQRLNHQQQQQRRGGGAAGNSGGGAAPPQHLQAPPGPEPFLLSCGGEGRLLRWPGPSLDPYGAEPGLGPSLAGAKPVDVGSLIEAMATAALGPFAGAAAIGAAAALTHAGPARAPIMHGGAAGIGGGGATPRGGLPVTSVVLHPRRGWLAVAFGGGCGLVVVEPRVAEQQYGQQYGPGGGNRGDGVAWRLVAAAGGAGKAGGVGPELRFMQWADDEGEDGDGGESESEGGGESEGGADAGVAAAVRVESERGAAAANAAAAPPKVPCTALLVAMYGKSSAAVYGVTAQYTAGGAPYGTVGRLLDLTAEAKQVSSLCWLGRRCLALGADDGGVQLWALPRLPAAAAQGPGQQQQQQQQQPAVGAVEAVRVRTLCGQHAHHDSVTCLSAARLPPAAAAAPGGAAPSSHQRPRAAAQPLRARRGRRPPPPEARPLLPDGPDLSRPEVAAAAHDLILQVAEALYPEGGAGAGGDGADADDVADCSGGGGGGGGGVVADPVLAAHLLHDVELLQLQAPQPDSQAAQPPGRQQQQQQAKPQQPPGRQQHVQQHQPQQQRRPQPAAGLPVELRYVASLWADDLGGALALAAGVEGMANADMVALAAAGGRAAWEAAARLYAGQMAAGCCEAALALVAVGDRARAAALFQEAGMEWEAAAVLGGL</sequence>
<dbReference type="InterPro" id="IPR052640">
    <property type="entry name" value="Gemin-5"/>
</dbReference>
<feature type="region of interest" description="Disordered" evidence="2">
    <location>
        <begin position="548"/>
        <end position="612"/>
    </location>
</feature>
<reference evidence="3 4" key="1">
    <citation type="journal article" date="2017" name="Mol. Biol. Evol.">
        <title>The 4-celled Tetrabaena socialis nuclear genome reveals the essential components for genetic control of cell number at the origin of multicellularity in the volvocine lineage.</title>
        <authorList>
            <person name="Featherston J."/>
            <person name="Arakaki Y."/>
            <person name="Hanschen E.R."/>
            <person name="Ferris P.J."/>
            <person name="Michod R.E."/>
            <person name="Olson B.J.S.C."/>
            <person name="Nozaki H."/>
            <person name="Durand P.M."/>
        </authorList>
    </citation>
    <scope>NUCLEOTIDE SEQUENCE [LARGE SCALE GENOMIC DNA]</scope>
    <source>
        <strain evidence="3 4">NIES-571</strain>
    </source>
</reference>
<dbReference type="SUPFAM" id="SSF50978">
    <property type="entry name" value="WD40 repeat-like"/>
    <property type="match status" value="1"/>
</dbReference>
<dbReference type="Gene3D" id="2.130.10.10">
    <property type="entry name" value="YVTN repeat-like/Quinoprotein amine dehydrogenase"/>
    <property type="match status" value="1"/>
</dbReference>
<feature type="region of interest" description="Disordered" evidence="2">
    <location>
        <begin position="240"/>
        <end position="308"/>
    </location>
</feature>
<accession>A0A2J8AAS3</accession>
<dbReference type="InterPro" id="IPR001680">
    <property type="entry name" value="WD40_rpt"/>
</dbReference>
<evidence type="ECO:0000256" key="2">
    <source>
        <dbReference type="SAM" id="MobiDB-lite"/>
    </source>
</evidence>
<keyword evidence="1" id="KW-0853">WD repeat</keyword>
<gene>
    <name evidence="3" type="ORF">TSOC_003740</name>
</gene>
<dbReference type="InterPro" id="IPR015943">
    <property type="entry name" value="WD40/YVTN_repeat-like_dom_sf"/>
</dbReference>
<protein>
    <submittedName>
        <fullName evidence="3">Uncharacterized protein</fullName>
    </submittedName>
</protein>
<proteinExistence type="predicted"/>
<feature type="compositionally biased region" description="Acidic residues" evidence="2">
    <location>
        <begin position="1104"/>
        <end position="1122"/>
    </location>
</feature>
<evidence type="ECO:0000256" key="1">
    <source>
        <dbReference type="PROSITE-ProRule" id="PRU00221"/>
    </source>
</evidence>
<dbReference type="SMART" id="SM00320">
    <property type="entry name" value="WD40"/>
    <property type="match status" value="6"/>
</dbReference>
<dbReference type="PROSITE" id="PS50082">
    <property type="entry name" value="WD_REPEATS_2"/>
    <property type="match status" value="1"/>
</dbReference>
<dbReference type="GO" id="GO:0003730">
    <property type="term" value="F:mRNA 3'-UTR binding"/>
    <property type="evidence" value="ECO:0007669"/>
    <property type="project" value="TreeGrafter"/>
</dbReference>
<feature type="compositionally biased region" description="Low complexity" evidence="2">
    <location>
        <begin position="1285"/>
        <end position="1294"/>
    </location>
</feature>
<feature type="compositionally biased region" description="Polar residues" evidence="2">
    <location>
        <begin position="765"/>
        <end position="780"/>
    </location>
</feature>
<dbReference type="Proteomes" id="UP000236333">
    <property type="component" value="Unassembled WGS sequence"/>
</dbReference>
<dbReference type="EMBL" id="PGGS01000084">
    <property type="protein sequence ID" value="PNH09615.1"/>
    <property type="molecule type" value="Genomic_DNA"/>
</dbReference>
<feature type="compositionally biased region" description="Low complexity" evidence="2">
    <location>
        <begin position="781"/>
        <end position="791"/>
    </location>
</feature>
<dbReference type="PANTHER" id="PTHR46362">
    <property type="entry name" value="GEM-ASSOCIATED PROTEIN 5"/>
    <property type="match status" value="1"/>
</dbReference>
<comment type="caution">
    <text evidence="3">The sequence shown here is derived from an EMBL/GenBank/DDBJ whole genome shotgun (WGS) entry which is preliminary data.</text>
</comment>
<dbReference type="OrthoDB" id="549566at2759"/>
<dbReference type="GO" id="GO:0005634">
    <property type="term" value="C:nucleus"/>
    <property type="evidence" value="ECO:0007669"/>
    <property type="project" value="TreeGrafter"/>
</dbReference>
<feature type="compositionally biased region" description="Gly residues" evidence="2">
    <location>
        <begin position="730"/>
        <end position="751"/>
    </location>
</feature>
<evidence type="ECO:0000313" key="4">
    <source>
        <dbReference type="Proteomes" id="UP000236333"/>
    </source>
</evidence>
<dbReference type="GO" id="GO:0000387">
    <property type="term" value="P:spliceosomal snRNP assembly"/>
    <property type="evidence" value="ECO:0007669"/>
    <property type="project" value="TreeGrafter"/>
</dbReference>
<organism evidence="3 4">
    <name type="scientific">Tetrabaena socialis</name>
    <dbReference type="NCBI Taxonomy" id="47790"/>
    <lineage>
        <taxon>Eukaryota</taxon>
        <taxon>Viridiplantae</taxon>
        <taxon>Chlorophyta</taxon>
        <taxon>core chlorophytes</taxon>
        <taxon>Chlorophyceae</taxon>
        <taxon>CS clade</taxon>
        <taxon>Chlamydomonadales</taxon>
        <taxon>Tetrabaenaceae</taxon>
        <taxon>Tetrabaena</taxon>
    </lineage>
</organism>
<name>A0A2J8AAS3_9CHLO</name>
<feature type="region of interest" description="Disordered" evidence="2">
    <location>
        <begin position="1104"/>
        <end position="1129"/>
    </location>
</feature>
<feature type="compositionally biased region" description="Low complexity" evidence="2">
    <location>
        <begin position="886"/>
        <end position="903"/>
    </location>
</feature>
<feature type="region of interest" description="Disordered" evidence="2">
    <location>
        <begin position="1405"/>
        <end position="1449"/>
    </location>
</feature>
<dbReference type="PANTHER" id="PTHR46362:SF1">
    <property type="entry name" value="GEM-ASSOCIATED PROTEIN 5"/>
    <property type="match status" value="1"/>
</dbReference>
<feature type="compositionally biased region" description="Pro residues" evidence="2">
    <location>
        <begin position="588"/>
        <end position="597"/>
    </location>
</feature>
<feature type="compositionally biased region" description="Low complexity" evidence="2">
    <location>
        <begin position="1405"/>
        <end position="1448"/>
    </location>
</feature>
<feature type="compositionally biased region" description="Low complexity" evidence="2">
    <location>
        <begin position="255"/>
        <end position="290"/>
    </location>
</feature>
<keyword evidence="4" id="KW-1185">Reference proteome</keyword>
<feature type="region of interest" description="Disordered" evidence="2">
    <location>
        <begin position="1285"/>
        <end position="1332"/>
    </location>
</feature>